<accession>A0A329MQ77</accession>
<evidence type="ECO:0000313" key="4">
    <source>
        <dbReference type="Proteomes" id="UP000250369"/>
    </source>
</evidence>
<evidence type="ECO:0000313" key="3">
    <source>
        <dbReference type="EMBL" id="RAV22079.1"/>
    </source>
</evidence>
<protein>
    <submittedName>
        <fullName evidence="3">Spore maturation protein cgeB</fullName>
    </submittedName>
</protein>
<organism evidence="3 4">
    <name type="scientific">Paenibacillus contaminans</name>
    <dbReference type="NCBI Taxonomy" id="450362"/>
    <lineage>
        <taxon>Bacteria</taxon>
        <taxon>Bacillati</taxon>
        <taxon>Bacillota</taxon>
        <taxon>Bacilli</taxon>
        <taxon>Bacillales</taxon>
        <taxon>Paenibacillaceae</taxon>
        <taxon>Paenibacillus</taxon>
    </lineage>
</organism>
<feature type="region of interest" description="Disordered" evidence="1">
    <location>
        <begin position="421"/>
        <end position="444"/>
    </location>
</feature>
<name>A0A329MQ77_9BACL</name>
<evidence type="ECO:0000256" key="1">
    <source>
        <dbReference type="SAM" id="MobiDB-lite"/>
    </source>
</evidence>
<dbReference type="Pfam" id="PF13524">
    <property type="entry name" value="Glyco_trans_1_2"/>
    <property type="match status" value="1"/>
</dbReference>
<comment type="caution">
    <text evidence="3">The sequence shown here is derived from an EMBL/GenBank/DDBJ whole genome shotgun (WGS) entry which is preliminary data.</text>
</comment>
<sequence>MNSKPATKIRRGSAPLVKRRATKRTAGPRRKAAGGSWSRGRADGYREGINDGNYFGECNAVIAKIPKDHSPRIDLKVLYVTSGKGFPYSPLDEGVIQALSEVVTARHVVSPNANAVAAARQIRPDLVLVLEGMEFSPEHIRAIRAEGIPTAIWFTDDPYYSDLTPRLAAHYDYVFTQDVGCVDFYRKLGHSSVHHMPLAAHPVVYRPLPIAPNYRKDVSFIGSAFWNRVHFMDQVSGALARKRVLISGWWWQRLKSYRKLASQINTKAWMGPLETARHYFGSKIVINIHRSATDDSWNSNRRRIPAQSVNPRTFEIAACGAFQLTDIRSDLSTMYRPGEEIVTYDSPHDFVEKMNHYLTHERERKNISLRGLRRTLLEHTYPKRLRAIFKIIFPHKFVPLAEPEYVDLEQMMPKHVELEKEVQIPEGEPDGTEVPAGKEEGGYA</sequence>
<proteinExistence type="predicted"/>
<feature type="compositionally biased region" description="Basic residues" evidence="1">
    <location>
        <begin position="7"/>
        <end position="32"/>
    </location>
</feature>
<dbReference type="InterPro" id="IPR055259">
    <property type="entry name" value="YkvP/CgeB_Glyco_trans-like"/>
</dbReference>
<feature type="region of interest" description="Disordered" evidence="1">
    <location>
        <begin position="1"/>
        <end position="42"/>
    </location>
</feature>
<dbReference type="EMBL" id="QMFB01000003">
    <property type="protein sequence ID" value="RAV22079.1"/>
    <property type="molecule type" value="Genomic_DNA"/>
</dbReference>
<dbReference type="RefSeq" id="WP_113030388.1">
    <property type="nucleotide sequence ID" value="NZ_QMFB01000003.1"/>
</dbReference>
<reference evidence="3 4" key="1">
    <citation type="journal article" date="2009" name="Int. J. Syst. Evol. Microbiol.">
        <title>Paenibacillus contaminans sp. nov., isolated from a contaminated laboratory plate.</title>
        <authorList>
            <person name="Chou J.H."/>
            <person name="Lee J.H."/>
            <person name="Lin M.C."/>
            <person name="Chang P.S."/>
            <person name="Arun A.B."/>
            <person name="Young C.C."/>
            <person name="Chen W.M."/>
        </authorList>
    </citation>
    <scope>NUCLEOTIDE SEQUENCE [LARGE SCALE GENOMIC DNA]</scope>
    <source>
        <strain evidence="3 4">CKOBP-6</strain>
    </source>
</reference>
<dbReference type="Proteomes" id="UP000250369">
    <property type="component" value="Unassembled WGS sequence"/>
</dbReference>
<dbReference type="AlphaFoldDB" id="A0A329MQ77"/>
<keyword evidence="4" id="KW-1185">Reference proteome</keyword>
<evidence type="ECO:0000259" key="2">
    <source>
        <dbReference type="Pfam" id="PF13524"/>
    </source>
</evidence>
<gene>
    <name evidence="3" type="ORF">DQG23_08585</name>
</gene>
<feature type="domain" description="Spore protein YkvP/CgeB glycosyl transferase-like" evidence="2">
    <location>
        <begin position="232"/>
        <end position="388"/>
    </location>
</feature>
<dbReference type="OrthoDB" id="110463at2"/>